<keyword evidence="2" id="KW-1185">Reference proteome</keyword>
<proteinExistence type="predicted"/>
<dbReference type="Proteomes" id="UP000309997">
    <property type="component" value="Unassembled WGS sequence"/>
</dbReference>
<comment type="caution">
    <text evidence="1">The sequence shown here is derived from an EMBL/GenBank/DDBJ whole genome shotgun (WGS) entry which is preliminary data.</text>
</comment>
<sequence>MIPLYQGGVGPGKEKGFQKHLSMGQGLRLLLDLLPSESDCLDTPCLISLEKQVTNQFQTLTGDQQVFDQFDAKFGTQKNQQEQMQQADADTTINPGIGHVSAGGGMLGQSPHIGSPHIIPPTHTASQRHHGGISGNLGRGQNHVFGVGHGLAQMQGALYRANVAGHNVYPSGRVITEFQIAVEKANRSHLTKPLAKQI</sequence>
<reference evidence="1 2" key="1">
    <citation type="journal article" date="2024" name="Plant Biotechnol. J.">
        <title>Genome and CRISPR/Cas9 system of a widespread forest tree (Populus alba) in the world.</title>
        <authorList>
            <person name="Liu Y.J."/>
            <person name="Jiang P.F."/>
            <person name="Han X.M."/>
            <person name="Li X.Y."/>
            <person name="Wang H.M."/>
            <person name="Wang Y.J."/>
            <person name="Wang X.X."/>
            <person name="Zeng Q.Y."/>
        </authorList>
    </citation>
    <scope>NUCLEOTIDE SEQUENCE [LARGE SCALE GENOMIC DNA]</scope>
    <source>
        <strain evidence="2">cv. PAL-ZL1</strain>
    </source>
</reference>
<organism evidence="1 2">
    <name type="scientific">Populus alba</name>
    <name type="common">White poplar</name>
    <dbReference type="NCBI Taxonomy" id="43335"/>
    <lineage>
        <taxon>Eukaryota</taxon>
        <taxon>Viridiplantae</taxon>
        <taxon>Streptophyta</taxon>
        <taxon>Embryophyta</taxon>
        <taxon>Tracheophyta</taxon>
        <taxon>Spermatophyta</taxon>
        <taxon>Magnoliopsida</taxon>
        <taxon>eudicotyledons</taxon>
        <taxon>Gunneridae</taxon>
        <taxon>Pentapetalae</taxon>
        <taxon>rosids</taxon>
        <taxon>fabids</taxon>
        <taxon>Malpighiales</taxon>
        <taxon>Salicaceae</taxon>
        <taxon>Saliceae</taxon>
        <taxon>Populus</taxon>
    </lineage>
</organism>
<name>A0ACC4AIH9_POPAL</name>
<protein>
    <submittedName>
        <fullName evidence="1">Uncharacterized protein</fullName>
    </submittedName>
</protein>
<accession>A0ACC4AIH9</accession>
<evidence type="ECO:0000313" key="2">
    <source>
        <dbReference type="Proteomes" id="UP000309997"/>
    </source>
</evidence>
<evidence type="ECO:0000313" key="1">
    <source>
        <dbReference type="EMBL" id="KAL3565971.1"/>
    </source>
</evidence>
<gene>
    <name evidence="1" type="ORF">D5086_031386</name>
</gene>
<dbReference type="EMBL" id="RCHU02000018">
    <property type="protein sequence ID" value="KAL3565971.1"/>
    <property type="molecule type" value="Genomic_DNA"/>
</dbReference>